<organism evidence="2 3">
    <name type="scientific">Flectobacillus longus</name>
    <dbReference type="NCBI Taxonomy" id="2984207"/>
    <lineage>
        <taxon>Bacteria</taxon>
        <taxon>Pseudomonadati</taxon>
        <taxon>Bacteroidota</taxon>
        <taxon>Cytophagia</taxon>
        <taxon>Cytophagales</taxon>
        <taxon>Flectobacillaceae</taxon>
        <taxon>Flectobacillus</taxon>
    </lineage>
</organism>
<gene>
    <name evidence="2" type="ORF">QM480_23860</name>
</gene>
<dbReference type="PANTHER" id="PTHR12526:SF638">
    <property type="entry name" value="SPORE COAT PROTEIN SA"/>
    <property type="match status" value="1"/>
</dbReference>
<feature type="domain" description="Glycosyl transferase family 1" evidence="1">
    <location>
        <begin position="233"/>
        <end position="392"/>
    </location>
</feature>
<keyword evidence="3" id="KW-1185">Reference proteome</keyword>
<proteinExistence type="predicted"/>
<dbReference type="InterPro" id="IPR001296">
    <property type="entry name" value="Glyco_trans_1"/>
</dbReference>
<dbReference type="GO" id="GO:0016757">
    <property type="term" value="F:glycosyltransferase activity"/>
    <property type="evidence" value="ECO:0007669"/>
    <property type="project" value="UniProtKB-KW"/>
</dbReference>
<accession>A0ABT6YV43</accession>
<keyword evidence="2" id="KW-0328">Glycosyltransferase</keyword>
<dbReference type="CDD" id="cd03801">
    <property type="entry name" value="GT4_PimA-like"/>
    <property type="match status" value="1"/>
</dbReference>
<dbReference type="Proteomes" id="UP001236569">
    <property type="component" value="Unassembled WGS sequence"/>
</dbReference>
<evidence type="ECO:0000259" key="1">
    <source>
        <dbReference type="Pfam" id="PF00534"/>
    </source>
</evidence>
<dbReference type="EC" id="2.4.-.-" evidence="2"/>
<dbReference type="PANTHER" id="PTHR12526">
    <property type="entry name" value="GLYCOSYLTRANSFERASE"/>
    <property type="match status" value="1"/>
</dbReference>
<keyword evidence="2" id="KW-0808">Transferase</keyword>
<dbReference type="SUPFAM" id="SSF53756">
    <property type="entry name" value="UDP-Glycosyltransferase/glycogen phosphorylase"/>
    <property type="match status" value="1"/>
</dbReference>
<sequence>MKILIINYRFFVSGGPERYLFNIMDILSKNGHVVIPFSVKHNQNVYSPYEEKYFLDPIGTGNETFGHEYKRNFRTIIKVFARMVYSFEAKKKLKQLIKDEKPDLVYVLQFQNKLSCSVIDAAFEMNVPIVQRISDFGHICIDNIFYHYQTNKICEKCLKGSKLNAVLQKCSNNSLINSLIKVLALKVHDLLNIRKKISGYVIPARFTVNKFIEFGVPENIIYNIPTFFNPKNKEINPTYTNTFLYIGRVDPDKGLRTLIEAFVGTPYKLIIIGFSVDGYDELLKDYLVGKQHNIIFTGKLNFNEMIPYLESCLCTICPSEWYDNFPNSVLESYAYKKPVIASNIGSLKELISNNYTGLHFEPRNVDSLRNCVKNMYENKEKAKLMGENGNKRLIEEYSSDLHYNRLMSVFEETVKNYNSSSFK</sequence>
<evidence type="ECO:0000313" key="3">
    <source>
        <dbReference type="Proteomes" id="UP001236569"/>
    </source>
</evidence>
<comment type="caution">
    <text evidence="2">The sequence shown here is derived from an EMBL/GenBank/DDBJ whole genome shotgun (WGS) entry which is preliminary data.</text>
</comment>
<dbReference type="Pfam" id="PF00534">
    <property type="entry name" value="Glycos_transf_1"/>
    <property type="match status" value="1"/>
</dbReference>
<reference evidence="2 3" key="1">
    <citation type="submission" date="2023-05" db="EMBL/GenBank/DDBJ databases">
        <title>Novel species of genus Flectobacillus isolated from stream in China.</title>
        <authorList>
            <person name="Lu H."/>
        </authorList>
    </citation>
    <scope>NUCLEOTIDE SEQUENCE [LARGE SCALE GENOMIC DNA]</scope>
    <source>
        <strain evidence="2 3">DC10W</strain>
    </source>
</reference>
<evidence type="ECO:0000313" key="2">
    <source>
        <dbReference type="EMBL" id="MDI9867400.1"/>
    </source>
</evidence>
<dbReference type="EMBL" id="JASHID010000029">
    <property type="protein sequence ID" value="MDI9867400.1"/>
    <property type="molecule type" value="Genomic_DNA"/>
</dbReference>
<name>A0ABT6YV43_9BACT</name>
<dbReference type="Gene3D" id="3.40.50.2000">
    <property type="entry name" value="Glycogen Phosphorylase B"/>
    <property type="match status" value="2"/>
</dbReference>
<protein>
    <submittedName>
        <fullName evidence="2">Glycosyltransferase family 4 protein</fullName>
        <ecNumber evidence="2">2.4.-.-</ecNumber>
    </submittedName>
</protein>
<dbReference type="RefSeq" id="WP_283372055.1">
    <property type="nucleotide sequence ID" value="NZ_JASHID010000029.1"/>
</dbReference>